<protein>
    <submittedName>
        <fullName evidence="4">NUDIX hydrolase</fullName>
    </submittedName>
</protein>
<dbReference type="EMBL" id="RZUH01000010">
    <property type="protein sequence ID" value="KAA8826573.1"/>
    <property type="molecule type" value="Genomic_DNA"/>
</dbReference>
<dbReference type="InterPro" id="IPR029033">
    <property type="entry name" value="His_PPase_superfam"/>
</dbReference>
<dbReference type="InterPro" id="IPR015797">
    <property type="entry name" value="NUDIX_hydrolase-like_dom_sf"/>
</dbReference>
<dbReference type="SMART" id="SM00855">
    <property type="entry name" value="PGAM"/>
    <property type="match status" value="1"/>
</dbReference>
<dbReference type="Gene3D" id="3.40.50.1240">
    <property type="entry name" value="Phosphoglycerate mutase-like"/>
    <property type="match status" value="1"/>
</dbReference>
<evidence type="ECO:0000256" key="2">
    <source>
        <dbReference type="SAM" id="MobiDB-lite"/>
    </source>
</evidence>
<gene>
    <name evidence="4" type="ORF">EMO91_11000</name>
</gene>
<dbReference type="GO" id="GO:0006754">
    <property type="term" value="P:ATP biosynthetic process"/>
    <property type="evidence" value="ECO:0007669"/>
    <property type="project" value="TreeGrafter"/>
</dbReference>
<dbReference type="AlphaFoldDB" id="A0A5M9ZH91"/>
<feature type="domain" description="Nudix hydrolase" evidence="3">
    <location>
        <begin position="75"/>
        <end position="228"/>
    </location>
</feature>
<comment type="caution">
    <text evidence="4">The sequence shown here is derived from an EMBL/GenBank/DDBJ whole genome shotgun (WGS) entry which is preliminary data.</text>
</comment>
<dbReference type="Gene3D" id="3.90.79.10">
    <property type="entry name" value="Nucleoside Triphosphate Pyrophosphohydrolase"/>
    <property type="match status" value="1"/>
</dbReference>
<evidence type="ECO:0000256" key="1">
    <source>
        <dbReference type="ARBA" id="ARBA00022801"/>
    </source>
</evidence>
<dbReference type="PANTHER" id="PTHR21340:SF0">
    <property type="entry name" value="BIS(5'-NUCLEOSYL)-TETRAPHOSPHATASE [ASYMMETRICAL]"/>
    <property type="match status" value="1"/>
</dbReference>
<dbReference type="Pfam" id="PF00293">
    <property type="entry name" value="NUDIX"/>
    <property type="match status" value="1"/>
</dbReference>
<dbReference type="CDD" id="cd03673">
    <property type="entry name" value="NUDIX_Ap6A_hydrolase"/>
    <property type="match status" value="1"/>
</dbReference>
<keyword evidence="1 4" id="KW-0378">Hydrolase</keyword>
<sequence>MGSQHMRHVIEAAGGLLYRWKADDDRNARWNGRSDTQYPSNTPNTLPSASATHTNPTAPNVFAPHDVTPPSPSGTASPSYGCAEAADNVLNHIELCIVHRPKYDDWSWPKGKLDPNESARHAAVREIGEETGLPVALGPYLGDVEYPQAEEGSKQRHTKDLSSDTKRVQFWMATAISPIDNLKRTQAFGPVHRADVGEIDELVWLTPAEARRKLTHSTDRDILALFVDRVEEGALDALPFLLVRHGKAEARKLWKGTDANRPITPRGAAAAFALNYELACFNPVRLTTSPWIRCMETLQTFSWQTGRPMITLDQLTEDSFAQNPDAAWDCLFGEITYMLERREPTAICMHRPVIGGMFEHLRSLCASPALGKRLIAKTPYMPTGTALALFVIPTPDGPKIIDIQKVHPLVY</sequence>
<dbReference type="InterPro" id="IPR000086">
    <property type="entry name" value="NUDIX_hydrolase_dom"/>
</dbReference>
<dbReference type="InterPro" id="IPR020084">
    <property type="entry name" value="NUDIX_hydrolase_CS"/>
</dbReference>
<reference evidence="4 5" key="1">
    <citation type="journal article" date="2019" name="Syst. Appl. Microbiol.">
        <title>Characterization of Bifidobacterium species in feaces of the Egyptian fruit bat: Description of B. vespertilionis sp. nov. and B. rousetti sp. nov.</title>
        <authorList>
            <person name="Modesto M."/>
            <person name="Satti M."/>
            <person name="Watanabe K."/>
            <person name="Puglisi E."/>
            <person name="Morelli L."/>
            <person name="Huang C.-H."/>
            <person name="Liou J.-S."/>
            <person name="Miyashita M."/>
            <person name="Tamura T."/>
            <person name="Saito S."/>
            <person name="Mori K."/>
            <person name="Huang L."/>
            <person name="Sciavilla P."/>
            <person name="Sandri C."/>
            <person name="Spiezio C."/>
            <person name="Vitali F."/>
            <person name="Cavalieri D."/>
            <person name="Perpetuini G."/>
            <person name="Tofalo R."/>
            <person name="Bonetti A."/>
            <person name="Arita M."/>
            <person name="Mattarelli P."/>
        </authorList>
    </citation>
    <scope>NUCLEOTIDE SEQUENCE [LARGE SCALE GENOMIC DNA]</scope>
    <source>
        <strain evidence="4 5">RST17</strain>
    </source>
</reference>
<accession>A0A5M9ZH91</accession>
<evidence type="ECO:0000313" key="5">
    <source>
        <dbReference type="Proteomes" id="UP000410049"/>
    </source>
</evidence>
<dbReference type="SUPFAM" id="SSF53254">
    <property type="entry name" value="Phosphoglycerate mutase-like"/>
    <property type="match status" value="1"/>
</dbReference>
<dbReference type="GO" id="GO:0004081">
    <property type="term" value="F:bis(5'-nucleosyl)-tetraphosphatase (asymmetrical) activity"/>
    <property type="evidence" value="ECO:0007669"/>
    <property type="project" value="TreeGrafter"/>
</dbReference>
<dbReference type="PROSITE" id="PS51462">
    <property type="entry name" value="NUDIX"/>
    <property type="match status" value="1"/>
</dbReference>
<name>A0A5M9ZH91_9BIFI</name>
<dbReference type="Proteomes" id="UP000410049">
    <property type="component" value="Unassembled WGS sequence"/>
</dbReference>
<feature type="region of interest" description="Disordered" evidence="2">
    <location>
        <begin position="30"/>
        <end position="78"/>
    </location>
</feature>
<dbReference type="Pfam" id="PF00300">
    <property type="entry name" value="His_Phos_1"/>
    <property type="match status" value="1"/>
</dbReference>
<evidence type="ECO:0000259" key="3">
    <source>
        <dbReference type="PROSITE" id="PS51462"/>
    </source>
</evidence>
<feature type="compositionally biased region" description="Polar residues" evidence="2">
    <location>
        <begin position="33"/>
        <end position="58"/>
    </location>
</feature>
<dbReference type="SUPFAM" id="SSF55811">
    <property type="entry name" value="Nudix"/>
    <property type="match status" value="1"/>
</dbReference>
<dbReference type="GO" id="GO:0006167">
    <property type="term" value="P:AMP biosynthetic process"/>
    <property type="evidence" value="ECO:0007669"/>
    <property type="project" value="TreeGrafter"/>
</dbReference>
<dbReference type="PANTHER" id="PTHR21340">
    <property type="entry name" value="DIADENOSINE 5,5-P1,P4-TETRAPHOSPHATE PYROPHOSPHOHYDROLASE MUTT"/>
    <property type="match status" value="1"/>
</dbReference>
<dbReference type="InterPro" id="IPR051325">
    <property type="entry name" value="Nudix_hydrolase_domain"/>
</dbReference>
<proteinExistence type="predicted"/>
<organism evidence="4 5">
    <name type="scientific">Bifidobacterium myosotis</name>
    <dbReference type="NCBI Taxonomy" id="1630166"/>
    <lineage>
        <taxon>Bacteria</taxon>
        <taxon>Bacillati</taxon>
        <taxon>Actinomycetota</taxon>
        <taxon>Actinomycetes</taxon>
        <taxon>Bifidobacteriales</taxon>
        <taxon>Bifidobacteriaceae</taxon>
        <taxon>Bifidobacterium</taxon>
    </lineage>
</organism>
<dbReference type="PROSITE" id="PS00893">
    <property type="entry name" value="NUDIX_BOX"/>
    <property type="match status" value="1"/>
</dbReference>
<evidence type="ECO:0000313" key="4">
    <source>
        <dbReference type="EMBL" id="KAA8826573.1"/>
    </source>
</evidence>
<dbReference type="InterPro" id="IPR013078">
    <property type="entry name" value="His_Pase_superF_clade-1"/>
</dbReference>